<feature type="repeat" description="WD" evidence="1">
    <location>
        <begin position="31"/>
        <end position="72"/>
    </location>
</feature>
<keyword evidence="1" id="KW-0853">WD repeat</keyword>
<gene>
    <name evidence="3" type="primary">LOC122133230</name>
</gene>
<dbReference type="Proteomes" id="UP000515152">
    <property type="component" value="Chromosome 10"/>
</dbReference>
<evidence type="ECO:0000313" key="2">
    <source>
        <dbReference type="Proteomes" id="UP000515152"/>
    </source>
</evidence>
<sequence length="254" mass="26768">MCTAKDLLVAGSEDGLLIAWNMRDLEVVCTILAHTGSVLALRVVCGGSRCLSCGGDGALRCWSLRTGRQLYCVQEAVSLSVDLSSELTGSQGHEVTGSQHTALCCVVKESAVVFTQAPGQCVKAWHLETGEALYDVGPPGQAAMLGTLSGSVCVLSDGDLLTFYKASTGLEKMQMRLSSHTHTFSPTHTLSLTCALHLPRQDKLLLASGDSILFQVSNTGREPLLVTELPGPVSFLSASEDEKTLLAGSLSSIL</sequence>
<accession>A0A8M1KM05</accession>
<keyword evidence="2" id="KW-1185">Reference proteome</keyword>
<evidence type="ECO:0000256" key="1">
    <source>
        <dbReference type="PROSITE-ProRule" id="PRU00221"/>
    </source>
</evidence>
<dbReference type="RefSeq" id="XP_042564902.1">
    <property type="nucleotide sequence ID" value="XM_042708968.1"/>
</dbReference>
<dbReference type="PROSITE" id="PS50082">
    <property type="entry name" value="WD_REPEATS_2"/>
    <property type="match status" value="1"/>
</dbReference>
<dbReference type="OrthoDB" id="6134417at2759"/>
<dbReference type="PANTHER" id="PTHR45013">
    <property type="entry name" value="NACHT DOMAIN- AND WD REPEAT-CONTAINING PROTEIN 1"/>
    <property type="match status" value="1"/>
</dbReference>
<reference evidence="3" key="1">
    <citation type="submission" date="2025-08" db="UniProtKB">
        <authorList>
            <consortium name="RefSeq"/>
        </authorList>
    </citation>
    <scope>IDENTIFICATION</scope>
</reference>
<dbReference type="SMART" id="SM00320">
    <property type="entry name" value="WD40"/>
    <property type="match status" value="1"/>
</dbReference>
<protein>
    <submittedName>
        <fullName evidence="3">NACHT domain- and WD repeat-containing protein 1-like</fullName>
    </submittedName>
</protein>
<dbReference type="InterPro" id="IPR043365">
    <property type="entry name" value="NWD1"/>
</dbReference>
<dbReference type="GeneID" id="122133230"/>
<proteinExistence type="predicted"/>
<evidence type="ECO:0000313" key="3">
    <source>
        <dbReference type="RefSeq" id="XP_042564902.1"/>
    </source>
</evidence>
<dbReference type="KEGG" id="char:122133230"/>
<name>A0A8M1KM05_CLUHA</name>
<dbReference type="AlphaFoldDB" id="A0A8M1KM05"/>
<dbReference type="InterPro" id="IPR001680">
    <property type="entry name" value="WD40_rpt"/>
</dbReference>
<organism evidence="2 3">
    <name type="scientific">Clupea harengus</name>
    <name type="common">Atlantic herring</name>
    <dbReference type="NCBI Taxonomy" id="7950"/>
    <lineage>
        <taxon>Eukaryota</taxon>
        <taxon>Metazoa</taxon>
        <taxon>Chordata</taxon>
        <taxon>Craniata</taxon>
        <taxon>Vertebrata</taxon>
        <taxon>Euteleostomi</taxon>
        <taxon>Actinopterygii</taxon>
        <taxon>Neopterygii</taxon>
        <taxon>Teleostei</taxon>
        <taxon>Clupei</taxon>
        <taxon>Clupeiformes</taxon>
        <taxon>Clupeoidei</taxon>
        <taxon>Clupeidae</taxon>
        <taxon>Clupea</taxon>
    </lineage>
</organism>
<dbReference type="PANTHER" id="PTHR45013:SF1">
    <property type="entry name" value="NACHT DOMAIN- AND WD REPEAT-CONTAINING PROTEIN 1"/>
    <property type="match status" value="1"/>
</dbReference>